<dbReference type="GO" id="GO:0006313">
    <property type="term" value="P:DNA transposition"/>
    <property type="evidence" value="ECO:0007669"/>
    <property type="project" value="InterPro"/>
</dbReference>
<dbReference type="GO" id="GO:0005886">
    <property type="term" value="C:plasma membrane"/>
    <property type="evidence" value="ECO:0007669"/>
    <property type="project" value="InterPro"/>
</dbReference>
<keyword evidence="2 10" id="KW-0812">Transmembrane</keyword>
<dbReference type="InterPro" id="IPR002492">
    <property type="entry name" value="Transposase_Tc1-like"/>
</dbReference>
<dbReference type="InterPro" id="IPR020894">
    <property type="entry name" value="Cadherin_CS"/>
</dbReference>
<evidence type="ECO:0000256" key="4">
    <source>
        <dbReference type="ARBA" id="ARBA00022837"/>
    </source>
</evidence>
<evidence type="ECO:0000259" key="12">
    <source>
        <dbReference type="PROSITE" id="PS50268"/>
    </source>
</evidence>
<feature type="signal peptide" evidence="11">
    <location>
        <begin position="1"/>
        <end position="23"/>
    </location>
</feature>
<dbReference type="EMBL" id="LWCA01000915">
    <property type="protein sequence ID" value="OAF66499.1"/>
    <property type="molecule type" value="Genomic_DNA"/>
</dbReference>
<sequence length="1417" mass="164181">MNILKYILTNFLIFYFTISQVLCSLQFKISENVPPNTLIANLKENLFQFDQFSLMQKSNYVKIDSKSGKLYTIANIDREQICPTLTKSFNQGSDSNNCILDIEILSKLNRDINIISLQLYIMDENDNRPMFILQDKSVNNYSSFIFNSNTYNTQKNANNTHMDLSELTKENSLISLPPAIDIDSKRYQVEGYRLLLNESLVVLVESFEISLKESHEKSFQNESNINCTASFGKWLTNFKNSLIESTFRLETLNSDENVRMNHEANKLIPQLRILQKVDGEQIDYFNFTIEAYDGGSPSLTSKHYIQISIQDENDNAPIFTRQLYRFYVNERRDKPTFRVTAIDKDITKLNKLIIYQFAHYSKQPMGQNLLKLFQIDPYTGLISLVDGVKSLDYELSSDYVLIAEAHNKIEKDVQKIFGECTIIITVRDENDNSPIINIKPLTKVFNQYYINNSNSNSKTLKTELNVSYDLTFEPTLEEWGDLQNFNQQEYVVLGLDENTKSTVLAIISTSDLDTVEINGKISCSIIKINSIYKDKTKVQNKFVVIEKMALSKYKIMTTLDIIDREKIDRLSLYLECHDNGQNEIQYTRKIIFIQIFDRNDNLPQFLLENVAFFIQENSPVGTHINKAQLAIDNDVSLENSRLIYLMSKNVSQILQIDKFSGIIQNKIIFDYELTKRVYFSIRVCQNSMISGYTQLKIARELSVSRRTVQEIIEKHQKSLHLINRPKKGRPIKMSVREDCLLQIKAKSNPFLTANELQNSILSGSKVSLGTVKRSLRRSGLFGRIALKKHYLKTLNKRKRLKWCQNRLNWSDHDWDFCVYSEETKINLNSRARKLSHVNATVKLSPSIMVWGAIMQNGKKFLVRCFNRVNSHEYYIKNENMYFENEELGTCIENAYTLNVLDIDDNKPMFLKRSFRFEIEENTASGSIVGQLEAFDADTLKKNTLFYYGFEKKERNIKRYFKIDPNRGFVIAKIPLDREKTEMHHFKVVVCKLKERHEKIQRDNNCCCDTVGVTVYVIDINDNAPIFHYPPNVNGEIFDKNILNSKYRLKKSVNCTIIKFPSKSVAGAKISRILATDRDRDENSKLTFEIGYVYLRIAQNQTFTNDTQISNKQQEFIRLNQNATNQYITVSLYSGTIFLKKLVDQKDENQFYIISIIASDNCKYLKLRKSSVTWIGISFDKYMPPITQNWAYIEKSNNIMNKLIPGVKEMTFDYVSFMERPDLITIVVVTVVTLSVIVVFLIIMCVYKTCPFLFDKNKNVNVLKNNHVHNSKNDVFMSTKEPFSSLIKFKQMQIPCSNYENVNYNFPKIDDYSFLNTSKLKYTDQKNGKRSTGSKNFHNKNLDENSQVYTDDSGQGGSDLQEDAVKKNKVQLERCQNLLTKDKVINSQALFSNQPSSLGNSSLSPKKSSLLQKFYDEL</sequence>
<keyword evidence="7" id="KW-0325">Glycoprotein</keyword>
<evidence type="ECO:0000256" key="3">
    <source>
        <dbReference type="ARBA" id="ARBA00022737"/>
    </source>
</evidence>
<protein>
    <recommendedName>
        <fullName evidence="12">Cadherin domain-containing protein</fullName>
    </recommendedName>
</protein>
<keyword evidence="6 10" id="KW-0472">Membrane</keyword>
<gene>
    <name evidence="13" type="ORF">A3Q56_05780</name>
</gene>
<dbReference type="Proteomes" id="UP000078046">
    <property type="component" value="Unassembled WGS sequence"/>
</dbReference>
<dbReference type="PRINTS" id="PR00205">
    <property type="entry name" value="CADHERIN"/>
</dbReference>
<dbReference type="Pfam" id="PF00028">
    <property type="entry name" value="Cadherin"/>
    <property type="match status" value="2"/>
</dbReference>
<evidence type="ECO:0000256" key="7">
    <source>
        <dbReference type="ARBA" id="ARBA00023180"/>
    </source>
</evidence>
<keyword evidence="3" id="KW-0677">Repeat</keyword>
<dbReference type="Gene3D" id="2.60.40.60">
    <property type="entry name" value="Cadherins"/>
    <property type="match status" value="7"/>
</dbReference>
<evidence type="ECO:0000313" key="14">
    <source>
        <dbReference type="Proteomes" id="UP000078046"/>
    </source>
</evidence>
<feature type="domain" description="Cadherin" evidence="12">
    <location>
        <begin position="486"/>
        <end position="605"/>
    </location>
</feature>
<feature type="compositionally biased region" description="Polar residues" evidence="9">
    <location>
        <begin position="1343"/>
        <end position="1352"/>
    </location>
</feature>
<feature type="region of interest" description="Disordered" evidence="9">
    <location>
        <begin position="1323"/>
        <end position="1359"/>
    </location>
</feature>
<keyword evidence="4 8" id="KW-0106">Calcium</keyword>
<comment type="subcellular location">
    <subcellularLocation>
        <location evidence="1">Membrane</location>
        <topology evidence="1">Single-pass membrane protein</topology>
    </subcellularLocation>
</comment>
<keyword evidence="14" id="KW-1185">Reference proteome</keyword>
<dbReference type="PROSITE" id="PS00232">
    <property type="entry name" value="CADHERIN_1"/>
    <property type="match status" value="5"/>
</dbReference>
<comment type="caution">
    <text evidence="13">The sequence shown here is derived from an EMBL/GenBank/DDBJ whole genome shotgun (WGS) entry which is preliminary data.</text>
</comment>
<dbReference type="Gene3D" id="3.30.420.10">
    <property type="entry name" value="Ribonuclease H-like superfamily/Ribonuclease H"/>
    <property type="match status" value="1"/>
</dbReference>
<evidence type="ECO:0000256" key="11">
    <source>
        <dbReference type="SAM" id="SignalP"/>
    </source>
</evidence>
<evidence type="ECO:0000256" key="5">
    <source>
        <dbReference type="ARBA" id="ARBA00022989"/>
    </source>
</evidence>
<dbReference type="PANTHER" id="PTHR24028">
    <property type="entry name" value="CADHERIN-87A"/>
    <property type="match status" value="1"/>
</dbReference>
<evidence type="ECO:0000256" key="10">
    <source>
        <dbReference type="SAM" id="Phobius"/>
    </source>
</evidence>
<dbReference type="GO" id="GO:0015074">
    <property type="term" value="P:DNA integration"/>
    <property type="evidence" value="ECO:0007669"/>
    <property type="project" value="InterPro"/>
</dbReference>
<evidence type="ECO:0000313" key="13">
    <source>
        <dbReference type="EMBL" id="OAF66499.1"/>
    </source>
</evidence>
<organism evidence="13 14">
    <name type="scientific">Intoshia linei</name>
    <dbReference type="NCBI Taxonomy" id="1819745"/>
    <lineage>
        <taxon>Eukaryota</taxon>
        <taxon>Metazoa</taxon>
        <taxon>Spiralia</taxon>
        <taxon>Lophotrochozoa</taxon>
        <taxon>Mesozoa</taxon>
        <taxon>Orthonectida</taxon>
        <taxon>Rhopaluridae</taxon>
        <taxon>Intoshia</taxon>
    </lineage>
</organism>
<dbReference type="SMART" id="SM00112">
    <property type="entry name" value="CA"/>
    <property type="match status" value="4"/>
</dbReference>
<evidence type="ECO:0000256" key="8">
    <source>
        <dbReference type="PROSITE-ProRule" id="PRU00043"/>
    </source>
</evidence>
<reference evidence="13 14" key="1">
    <citation type="submission" date="2016-04" db="EMBL/GenBank/DDBJ databases">
        <title>The genome of Intoshia linei affirms orthonectids as highly simplified spiralians.</title>
        <authorList>
            <person name="Mikhailov K.V."/>
            <person name="Slusarev G.S."/>
            <person name="Nikitin M.A."/>
            <person name="Logacheva M.D."/>
            <person name="Penin A."/>
            <person name="Aleoshin V."/>
            <person name="Panchin Y.V."/>
        </authorList>
    </citation>
    <scope>NUCLEOTIDE SEQUENCE [LARGE SCALE GENOMIC DNA]</scope>
    <source>
        <strain evidence="13">Intl2013</strain>
        <tissue evidence="13">Whole animal</tissue>
    </source>
</reference>
<evidence type="ECO:0000256" key="2">
    <source>
        <dbReference type="ARBA" id="ARBA00022692"/>
    </source>
</evidence>
<dbReference type="OrthoDB" id="6252479at2759"/>
<dbReference type="InterPro" id="IPR050174">
    <property type="entry name" value="Protocadherin/Cadherin-CA"/>
</dbReference>
<dbReference type="GO" id="GO:0003677">
    <property type="term" value="F:DNA binding"/>
    <property type="evidence" value="ECO:0007669"/>
    <property type="project" value="InterPro"/>
</dbReference>
<feature type="domain" description="Cadherin" evidence="12">
    <location>
        <begin position="614"/>
        <end position="683"/>
    </location>
</feature>
<evidence type="ECO:0000256" key="1">
    <source>
        <dbReference type="ARBA" id="ARBA00004167"/>
    </source>
</evidence>
<keyword evidence="11" id="KW-0732">Signal</keyword>
<dbReference type="GO" id="GO:0007156">
    <property type="term" value="P:homophilic cell adhesion via plasma membrane adhesion molecules"/>
    <property type="evidence" value="ECO:0007669"/>
    <property type="project" value="InterPro"/>
</dbReference>
<evidence type="ECO:0000256" key="9">
    <source>
        <dbReference type="SAM" id="MobiDB-lite"/>
    </source>
</evidence>
<dbReference type="Pfam" id="PF01498">
    <property type="entry name" value="HTH_Tnp_Tc3_2"/>
    <property type="match status" value="1"/>
</dbReference>
<dbReference type="PANTHER" id="PTHR24028:SF146">
    <property type="entry name" value="CADHERIN 96CB, ISOFORM D-RELATED"/>
    <property type="match status" value="1"/>
</dbReference>
<dbReference type="GO" id="GO:0005509">
    <property type="term" value="F:calcium ion binding"/>
    <property type="evidence" value="ECO:0007669"/>
    <property type="project" value="UniProtKB-UniRule"/>
</dbReference>
<dbReference type="InterPro" id="IPR002126">
    <property type="entry name" value="Cadherin-like_dom"/>
</dbReference>
<feature type="domain" description="Cadherin" evidence="12">
    <location>
        <begin position="247"/>
        <end position="319"/>
    </location>
</feature>
<proteinExistence type="predicted"/>
<dbReference type="SUPFAM" id="SSF49313">
    <property type="entry name" value="Cadherin-like"/>
    <property type="match status" value="5"/>
</dbReference>
<dbReference type="CDD" id="cd11304">
    <property type="entry name" value="Cadherin_repeat"/>
    <property type="match status" value="6"/>
</dbReference>
<name>A0A177AWX9_9BILA</name>
<feature type="domain" description="Cadherin" evidence="12">
    <location>
        <begin position="320"/>
        <end position="436"/>
    </location>
</feature>
<accession>A0A177AWX9</accession>
<dbReference type="PROSITE" id="PS50268">
    <property type="entry name" value="CADHERIN_2"/>
    <property type="match status" value="6"/>
</dbReference>
<feature type="domain" description="Cadherin" evidence="12">
    <location>
        <begin position="910"/>
        <end position="1026"/>
    </location>
</feature>
<feature type="domain" description="Cadherin" evidence="12">
    <location>
        <begin position="52"/>
        <end position="131"/>
    </location>
</feature>
<feature type="transmembrane region" description="Helical" evidence="10">
    <location>
        <begin position="1222"/>
        <end position="1246"/>
    </location>
</feature>
<feature type="chain" id="PRO_5008056722" description="Cadherin domain-containing protein" evidence="11">
    <location>
        <begin position="24"/>
        <end position="1417"/>
    </location>
</feature>
<evidence type="ECO:0000256" key="6">
    <source>
        <dbReference type="ARBA" id="ARBA00023136"/>
    </source>
</evidence>
<keyword evidence="5 10" id="KW-1133">Transmembrane helix</keyword>
<dbReference type="InterPro" id="IPR015919">
    <property type="entry name" value="Cadherin-like_sf"/>
</dbReference>
<dbReference type="InterPro" id="IPR036397">
    <property type="entry name" value="RNaseH_sf"/>
</dbReference>
<feature type="non-terminal residue" evidence="13">
    <location>
        <position position="1417"/>
    </location>
</feature>